<dbReference type="EMBL" id="VCQV01000062">
    <property type="protein sequence ID" value="TWP32685.1"/>
    <property type="molecule type" value="Genomic_DNA"/>
</dbReference>
<keyword evidence="3" id="KW-1185">Reference proteome</keyword>
<evidence type="ECO:0000313" key="3">
    <source>
        <dbReference type="Proteomes" id="UP000320244"/>
    </source>
</evidence>
<evidence type="ECO:0000313" key="2">
    <source>
        <dbReference type="EMBL" id="TWP32685.1"/>
    </source>
</evidence>
<name>A0A563DR35_9MICO</name>
<evidence type="ECO:0000256" key="1">
    <source>
        <dbReference type="SAM" id="MobiDB-lite"/>
    </source>
</evidence>
<feature type="region of interest" description="Disordered" evidence="1">
    <location>
        <begin position="46"/>
        <end position="73"/>
    </location>
</feature>
<reference evidence="2 3" key="2">
    <citation type="submission" date="2019-08" db="EMBL/GenBank/DDBJ databases">
        <title>Jejuicoccus antrihumi gen. nov., sp. nov., a new member of the family Dermacoccaceae isolated from a cave.</title>
        <authorList>
            <person name="Schumann P."/>
            <person name="Kim I.S."/>
        </authorList>
    </citation>
    <scope>NUCLEOTIDE SEQUENCE [LARGE SCALE GENOMIC DNA]</scope>
    <source>
        <strain evidence="2 3">C5-26</strain>
    </source>
</reference>
<organism evidence="2 3">
    <name type="scientific">Leekyejoonella antrihumi</name>
    <dbReference type="NCBI Taxonomy" id="1660198"/>
    <lineage>
        <taxon>Bacteria</taxon>
        <taxon>Bacillati</taxon>
        <taxon>Actinomycetota</taxon>
        <taxon>Actinomycetes</taxon>
        <taxon>Micrococcales</taxon>
        <taxon>Dermacoccaceae</taxon>
        <taxon>Leekyejoonella</taxon>
    </lineage>
</organism>
<protein>
    <submittedName>
        <fullName evidence="2">Uncharacterized protein</fullName>
    </submittedName>
</protein>
<reference evidence="2 3" key="1">
    <citation type="submission" date="2019-05" db="EMBL/GenBank/DDBJ databases">
        <authorList>
            <person name="Lee S.D."/>
        </authorList>
    </citation>
    <scope>NUCLEOTIDE SEQUENCE [LARGE SCALE GENOMIC DNA]</scope>
    <source>
        <strain evidence="2 3">C5-26</strain>
    </source>
</reference>
<comment type="caution">
    <text evidence="2">The sequence shown here is derived from an EMBL/GenBank/DDBJ whole genome shotgun (WGS) entry which is preliminary data.</text>
</comment>
<gene>
    <name evidence="2" type="ORF">FGL98_23620</name>
</gene>
<dbReference type="OrthoDB" id="4730721at2"/>
<sequence length="180" mass="18722">MLPGRRSVDNGTAGTGSAELRRLVAQVVREVVADVAAKEITTVGEGAHATRSAAAQSPGPTAQPTGPISGAARSRTERVRITSDADLQQFAFHLVGLFENPKAREDIRTGRLRFQLAGGATAPAASGAVERIDSGAVTERRVAAAAEAGASLLLGRRAVLTPLAREKARALGVPVEKERR</sequence>
<accession>A0A563DR35</accession>
<dbReference type="Proteomes" id="UP000320244">
    <property type="component" value="Unassembled WGS sequence"/>
</dbReference>
<feature type="compositionally biased region" description="Polar residues" evidence="1">
    <location>
        <begin position="53"/>
        <end position="66"/>
    </location>
</feature>
<dbReference type="AlphaFoldDB" id="A0A563DR35"/>
<proteinExistence type="predicted"/>